<dbReference type="Proteomes" id="UP000245946">
    <property type="component" value="Unassembled WGS sequence"/>
</dbReference>
<accession>A0A316ZGN7</accession>
<dbReference type="GO" id="GO:0003723">
    <property type="term" value="F:RNA binding"/>
    <property type="evidence" value="ECO:0007669"/>
    <property type="project" value="InterPro"/>
</dbReference>
<protein>
    <recommendedName>
        <fullName evidence="1">A to I editase domain-containing protein</fullName>
    </recommendedName>
</protein>
<dbReference type="PANTHER" id="PTHR47803:SF1">
    <property type="entry name" value="TRNA-SPECIFIC ADENOSINE DEAMINASE 1"/>
    <property type="match status" value="1"/>
</dbReference>
<dbReference type="RefSeq" id="XP_025600918.1">
    <property type="nucleotide sequence ID" value="XM_025743830.1"/>
</dbReference>
<dbReference type="InterPro" id="IPR002466">
    <property type="entry name" value="A_deamin"/>
</dbReference>
<sequence length="388" mass="41190">MSTDAGTTRRGRNAARAELVARACIAQYEALPAKGAKPARRSDGRHEWTVLAGIVLCLGAECVPVSVATGLKVLPQQVCTANGDQLRDSHAEVLARRGARSWLLARLVAEHAAGEYAAGELANSIDGCIFEQTGEARWKLKDEVELVWYISTLPCGDASSDLLLAQRAAADRHGDAAGHTTAPEHAELLGHTVAGRMSLHSGPSLRTKPGRPDALPSISHSCTDKLALWSSVGLQGSLLSRYLQPVRFGALVVGERAAREAFVGGGGLDWAERRDEWQRSVERALGSRLDGDGPSVHFVAPDFSGSRETVRSHLAGVAEEHMVAAAGSVSWIRGRGKSENIVDGIRQGASAKRAGPLEPLRAPSRSRLCKLAHFREAQAAAAALDPAQ</sequence>
<dbReference type="InterPro" id="IPR042935">
    <property type="entry name" value="Tad1"/>
</dbReference>
<dbReference type="PANTHER" id="PTHR47803">
    <property type="entry name" value="TRNA-SPECIFIC ADENOSINE DEAMINASE 1"/>
    <property type="match status" value="1"/>
</dbReference>
<dbReference type="SMART" id="SM00552">
    <property type="entry name" value="ADEAMc"/>
    <property type="match status" value="1"/>
</dbReference>
<gene>
    <name evidence="2" type="ORF">FA09DRAFT_336052</name>
</gene>
<organism evidence="2 3">
    <name type="scientific">Tilletiopsis washingtonensis</name>
    <dbReference type="NCBI Taxonomy" id="58919"/>
    <lineage>
        <taxon>Eukaryota</taxon>
        <taxon>Fungi</taxon>
        <taxon>Dikarya</taxon>
        <taxon>Basidiomycota</taxon>
        <taxon>Ustilaginomycotina</taxon>
        <taxon>Exobasidiomycetes</taxon>
        <taxon>Entylomatales</taxon>
        <taxon>Entylomatales incertae sedis</taxon>
        <taxon>Tilletiopsis</taxon>
    </lineage>
</organism>
<dbReference type="GO" id="GO:0043829">
    <property type="term" value="F:tRNA-specific adenosine-37 deaminase activity"/>
    <property type="evidence" value="ECO:0007669"/>
    <property type="project" value="TreeGrafter"/>
</dbReference>
<dbReference type="GO" id="GO:0002100">
    <property type="term" value="P:tRNA wobble adenosine to inosine editing"/>
    <property type="evidence" value="ECO:0007669"/>
    <property type="project" value="InterPro"/>
</dbReference>
<evidence type="ECO:0000259" key="1">
    <source>
        <dbReference type="PROSITE" id="PS50141"/>
    </source>
</evidence>
<evidence type="ECO:0000313" key="3">
    <source>
        <dbReference type="Proteomes" id="UP000245946"/>
    </source>
</evidence>
<dbReference type="OrthoDB" id="10268011at2759"/>
<dbReference type="AlphaFoldDB" id="A0A316ZGN7"/>
<dbReference type="EMBL" id="KZ819284">
    <property type="protein sequence ID" value="PWO00640.1"/>
    <property type="molecule type" value="Genomic_DNA"/>
</dbReference>
<dbReference type="STRING" id="58919.A0A316ZGN7"/>
<evidence type="ECO:0000313" key="2">
    <source>
        <dbReference type="EMBL" id="PWO00640.1"/>
    </source>
</evidence>
<feature type="domain" description="A to I editase" evidence="1">
    <location>
        <begin position="66"/>
        <end position="374"/>
    </location>
</feature>
<dbReference type="PROSITE" id="PS50141">
    <property type="entry name" value="A_DEAMIN_EDITASE"/>
    <property type="match status" value="1"/>
</dbReference>
<reference evidence="2 3" key="1">
    <citation type="journal article" date="2018" name="Mol. Biol. Evol.">
        <title>Broad Genomic Sampling Reveals a Smut Pathogenic Ancestry of the Fungal Clade Ustilaginomycotina.</title>
        <authorList>
            <person name="Kijpornyongpan T."/>
            <person name="Mondo S.J."/>
            <person name="Barry K."/>
            <person name="Sandor L."/>
            <person name="Lee J."/>
            <person name="Lipzen A."/>
            <person name="Pangilinan J."/>
            <person name="LaButti K."/>
            <person name="Hainaut M."/>
            <person name="Henrissat B."/>
            <person name="Grigoriev I.V."/>
            <person name="Spatafora J.W."/>
            <person name="Aime M.C."/>
        </authorList>
    </citation>
    <scope>NUCLEOTIDE SEQUENCE [LARGE SCALE GENOMIC DNA]</scope>
    <source>
        <strain evidence="2 3">MCA 4186</strain>
    </source>
</reference>
<keyword evidence="3" id="KW-1185">Reference proteome</keyword>
<name>A0A316ZGN7_9BASI</name>
<proteinExistence type="predicted"/>
<dbReference type="GeneID" id="37271374"/>
<dbReference type="Pfam" id="PF02137">
    <property type="entry name" value="A_deamin"/>
    <property type="match status" value="1"/>
</dbReference>